<evidence type="ECO:0000256" key="6">
    <source>
        <dbReference type="PROSITE-ProRule" id="PRU00288"/>
    </source>
</evidence>
<dbReference type="Gene3D" id="2.30.30.40">
    <property type="entry name" value="SH3 Domains"/>
    <property type="match status" value="1"/>
</dbReference>
<dbReference type="CDD" id="cd07604">
    <property type="entry name" value="BAR_ASAPs"/>
    <property type="match status" value="1"/>
</dbReference>
<feature type="compositionally biased region" description="Polar residues" evidence="8">
    <location>
        <begin position="737"/>
        <end position="753"/>
    </location>
</feature>
<dbReference type="FunFam" id="1.25.40.20:FF:000006">
    <property type="entry name" value="Arf-GAP with SH3 domain, ANK repeat and PH domain-containing protein 2"/>
    <property type="match status" value="1"/>
</dbReference>
<dbReference type="InterPro" id="IPR043593">
    <property type="entry name" value="ASAP"/>
</dbReference>
<evidence type="ECO:0000256" key="4">
    <source>
        <dbReference type="PROSITE-ProRule" id="PRU00023"/>
    </source>
</evidence>
<dbReference type="SUPFAM" id="SSF50729">
    <property type="entry name" value="PH domain-like"/>
    <property type="match status" value="1"/>
</dbReference>
<dbReference type="SUPFAM" id="SSF50044">
    <property type="entry name" value="SH3-domain"/>
    <property type="match status" value="1"/>
</dbReference>
<keyword evidence="4" id="KW-0040">ANK repeat</keyword>
<dbReference type="SUPFAM" id="SSF57863">
    <property type="entry name" value="ArfGap/RecO-like zinc finger"/>
    <property type="match status" value="1"/>
</dbReference>
<evidence type="ECO:0000256" key="2">
    <source>
        <dbReference type="ARBA" id="ARBA00022723"/>
    </source>
</evidence>
<dbReference type="Proteomes" id="UP001497497">
    <property type="component" value="Unassembled WGS sequence"/>
</dbReference>
<dbReference type="SMART" id="SM00233">
    <property type="entry name" value="PH"/>
    <property type="match status" value="1"/>
</dbReference>
<dbReference type="Gene3D" id="1.25.40.20">
    <property type="entry name" value="Ankyrin repeat-containing domain"/>
    <property type="match status" value="1"/>
</dbReference>
<dbReference type="SUPFAM" id="SSF103657">
    <property type="entry name" value="BAR/IMD domain-like"/>
    <property type="match status" value="1"/>
</dbReference>
<dbReference type="GO" id="GO:0005737">
    <property type="term" value="C:cytoplasm"/>
    <property type="evidence" value="ECO:0007669"/>
    <property type="project" value="InterPro"/>
</dbReference>
<feature type="region of interest" description="Disordered" evidence="8">
    <location>
        <begin position="727"/>
        <end position="880"/>
    </location>
</feature>
<dbReference type="Pfam" id="PF00018">
    <property type="entry name" value="SH3_1"/>
    <property type="match status" value="1"/>
</dbReference>
<dbReference type="InterPro" id="IPR001849">
    <property type="entry name" value="PH_domain"/>
</dbReference>
<dbReference type="InterPro" id="IPR004148">
    <property type="entry name" value="BAR_dom"/>
</dbReference>
<feature type="domain" description="PH" evidence="10">
    <location>
        <begin position="270"/>
        <end position="367"/>
    </location>
</feature>
<dbReference type="InterPro" id="IPR036770">
    <property type="entry name" value="Ankyrin_rpt-contain_sf"/>
</dbReference>
<keyword evidence="13" id="KW-1185">Reference proteome</keyword>
<dbReference type="PROSITE" id="PS50003">
    <property type="entry name" value="PH_DOMAIN"/>
    <property type="match status" value="1"/>
</dbReference>
<dbReference type="InterPro" id="IPR027267">
    <property type="entry name" value="AH/BAR_dom_sf"/>
</dbReference>
<dbReference type="EMBL" id="CAXITT010000231">
    <property type="protein sequence ID" value="CAL1536476.1"/>
    <property type="molecule type" value="Genomic_DNA"/>
</dbReference>
<dbReference type="Gene3D" id="2.30.29.30">
    <property type="entry name" value="Pleckstrin-homology domain (PH domain)/Phosphotyrosine-binding domain (PTB)"/>
    <property type="match status" value="1"/>
</dbReference>
<dbReference type="GO" id="GO:0008270">
    <property type="term" value="F:zinc ion binding"/>
    <property type="evidence" value="ECO:0007669"/>
    <property type="project" value="UniProtKB-KW"/>
</dbReference>
<dbReference type="InterPro" id="IPR038508">
    <property type="entry name" value="ArfGAP_dom_sf"/>
</dbReference>
<reference evidence="12 13" key="1">
    <citation type="submission" date="2024-04" db="EMBL/GenBank/DDBJ databases">
        <authorList>
            <consortium name="Genoscope - CEA"/>
            <person name="William W."/>
        </authorList>
    </citation>
    <scope>NUCLEOTIDE SEQUENCE [LARGE SCALE GENOMIC DNA]</scope>
</reference>
<accession>A0AAV2HU56</accession>
<dbReference type="Pfam" id="PF16746">
    <property type="entry name" value="BAR_3"/>
    <property type="match status" value="1"/>
</dbReference>
<dbReference type="Gene3D" id="1.20.1270.60">
    <property type="entry name" value="Arfaptin homology (AH) domain/BAR domain"/>
    <property type="match status" value="1"/>
</dbReference>
<dbReference type="PROSITE" id="PS50002">
    <property type="entry name" value="SH3"/>
    <property type="match status" value="1"/>
</dbReference>
<feature type="compositionally biased region" description="Pro residues" evidence="8">
    <location>
        <begin position="767"/>
        <end position="783"/>
    </location>
</feature>
<evidence type="ECO:0000259" key="11">
    <source>
        <dbReference type="PROSITE" id="PS50115"/>
    </source>
</evidence>
<dbReference type="PANTHER" id="PTHR45854:SF3">
    <property type="entry name" value="ARFGAP WITH SH3 DOMAIN, ANK REPEAT AND PH DOMAIN-CONTAINING PROTEIN"/>
    <property type="match status" value="1"/>
</dbReference>
<evidence type="ECO:0000313" key="13">
    <source>
        <dbReference type="Proteomes" id="UP001497497"/>
    </source>
</evidence>
<keyword evidence="7" id="KW-0175">Coiled coil</keyword>
<comment type="caution">
    <text evidence="12">The sequence shown here is derived from an EMBL/GenBank/DDBJ whole genome shotgun (WGS) entry which is preliminary data.</text>
</comment>
<gene>
    <name evidence="12" type="ORF">GSLYS_00010389001</name>
</gene>
<dbReference type="InterPro" id="IPR002110">
    <property type="entry name" value="Ankyrin_rpt"/>
</dbReference>
<feature type="compositionally biased region" description="Polar residues" evidence="8">
    <location>
        <begin position="823"/>
        <end position="838"/>
    </location>
</feature>
<dbReference type="Gene3D" id="1.10.220.150">
    <property type="entry name" value="Arf GTPase activating protein"/>
    <property type="match status" value="1"/>
</dbReference>
<feature type="repeat" description="ANK" evidence="4">
    <location>
        <begin position="593"/>
        <end position="625"/>
    </location>
</feature>
<evidence type="ECO:0000259" key="9">
    <source>
        <dbReference type="PROSITE" id="PS50002"/>
    </source>
</evidence>
<organism evidence="12 13">
    <name type="scientific">Lymnaea stagnalis</name>
    <name type="common">Great pond snail</name>
    <name type="synonym">Helix stagnalis</name>
    <dbReference type="NCBI Taxonomy" id="6523"/>
    <lineage>
        <taxon>Eukaryota</taxon>
        <taxon>Metazoa</taxon>
        <taxon>Spiralia</taxon>
        <taxon>Lophotrochozoa</taxon>
        <taxon>Mollusca</taxon>
        <taxon>Gastropoda</taxon>
        <taxon>Heterobranchia</taxon>
        <taxon>Euthyneura</taxon>
        <taxon>Panpulmonata</taxon>
        <taxon>Hygrophila</taxon>
        <taxon>Lymnaeoidea</taxon>
        <taxon>Lymnaeidae</taxon>
        <taxon>Lymnaea</taxon>
    </lineage>
</organism>
<keyword evidence="1 5" id="KW-0728">SH3 domain</keyword>
<dbReference type="GO" id="GO:0005096">
    <property type="term" value="F:GTPase activator activity"/>
    <property type="evidence" value="ECO:0007669"/>
    <property type="project" value="InterPro"/>
</dbReference>
<protein>
    <recommendedName>
        <fullName evidence="14">Arf-GAP with SH3 domain, ANK repeat and PH domain-containing protein 1</fullName>
    </recommendedName>
</protein>
<dbReference type="AlphaFoldDB" id="A0AAV2HU56"/>
<keyword evidence="3" id="KW-0862">Zinc</keyword>
<dbReference type="InterPro" id="IPR036028">
    <property type="entry name" value="SH3-like_dom_sf"/>
</dbReference>
<dbReference type="PANTHER" id="PTHR45854">
    <property type="entry name" value="ASAP FAMILY MEMBER"/>
    <property type="match status" value="1"/>
</dbReference>
<dbReference type="Pfam" id="PF00169">
    <property type="entry name" value="PH"/>
    <property type="match status" value="1"/>
</dbReference>
<dbReference type="PRINTS" id="PR00452">
    <property type="entry name" value="SH3DOMAIN"/>
</dbReference>
<name>A0AAV2HU56_LYMST</name>
<dbReference type="SUPFAM" id="SSF48403">
    <property type="entry name" value="Ankyrin repeat"/>
    <property type="match status" value="1"/>
</dbReference>
<dbReference type="SMART" id="SM00248">
    <property type="entry name" value="ANK"/>
    <property type="match status" value="3"/>
</dbReference>
<keyword evidence="2" id="KW-0479">Metal-binding</keyword>
<dbReference type="InterPro" id="IPR037278">
    <property type="entry name" value="ARFGAP/RecO"/>
</dbReference>
<dbReference type="Gene3D" id="1.25.40.950">
    <property type="match status" value="1"/>
</dbReference>
<dbReference type="PROSITE" id="PS50088">
    <property type="entry name" value="ANK_REPEAT"/>
    <property type="match status" value="1"/>
</dbReference>
<dbReference type="SMART" id="SM00105">
    <property type="entry name" value="ArfGap"/>
    <property type="match status" value="1"/>
</dbReference>
<dbReference type="PRINTS" id="PR00405">
    <property type="entry name" value="REVINTRACTNG"/>
</dbReference>
<evidence type="ECO:0000256" key="7">
    <source>
        <dbReference type="SAM" id="Coils"/>
    </source>
</evidence>
<evidence type="ECO:0000313" key="12">
    <source>
        <dbReference type="EMBL" id="CAL1536476.1"/>
    </source>
</evidence>
<feature type="domain" description="SH3" evidence="9">
    <location>
        <begin position="876"/>
        <end position="938"/>
    </location>
</feature>
<dbReference type="Pfam" id="PF01412">
    <property type="entry name" value="ArfGap"/>
    <property type="match status" value="1"/>
</dbReference>
<dbReference type="InterPro" id="IPR001164">
    <property type="entry name" value="ArfGAP_dom"/>
</dbReference>
<evidence type="ECO:0008006" key="14">
    <source>
        <dbReference type="Google" id="ProtNLM"/>
    </source>
</evidence>
<evidence type="ECO:0000256" key="1">
    <source>
        <dbReference type="ARBA" id="ARBA00022443"/>
    </source>
</evidence>
<evidence type="ECO:0000256" key="5">
    <source>
        <dbReference type="PROSITE-ProRule" id="PRU00192"/>
    </source>
</evidence>
<feature type="compositionally biased region" description="Basic and acidic residues" evidence="8">
    <location>
        <begin position="853"/>
        <end position="865"/>
    </location>
</feature>
<dbReference type="InterPro" id="IPR001452">
    <property type="entry name" value="SH3_domain"/>
</dbReference>
<evidence type="ECO:0000256" key="3">
    <source>
        <dbReference type="ARBA" id="ARBA00022833"/>
    </source>
</evidence>
<evidence type="ECO:0000256" key="8">
    <source>
        <dbReference type="SAM" id="MobiDB-lite"/>
    </source>
</evidence>
<dbReference type="InterPro" id="IPR011993">
    <property type="entry name" value="PH-like_dom_sf"/>
</dbReference>
<dbReference type="PROSITE" id="PS50115">
    <property type="entry name" value="ARFGAP"/>
    <property type="match status" value="1"/>
</dbReference>
<evidence type="ECO:0000259" key="10">
    <source>
        <dbReference type="PROSITE" id="PS50003"/>
    </source>
</evidence>
<feature type="domain" description="Arf-GAP" evidence="11">
    <location>
        <begin position="392"/>
        <end position="519"/>
    </location>
</feature>
<sequence length="938" mass="105819">MDRSSLTKMKKSVKALYNTGNTHVTNDAIVAENLERLGTIAKIRDHENEIGDAFMKFSHVTKDLSSMMKNMMDGLNNMVLFPLDSFLKGDLKGAKGDLKKPFDKAWKDYETKFSKTEKEKKKQAMEAGMVRGEISGAELAEEMEKERKIFQLQMCEYLIKVNEIRTKKGSDLLQSLAEYYQVQANFFRDGLRTIQHFHDFVEELLKQLQKIRQRHDVEKRQLVDLRDALKNSMTSYKETNRFSGSGWAPPVNSSPAGYNLHQPTGDKSLGCEKKGHLLKKSEGRVRKMWLKRKCIIREGHMEISHHDESKDPVKLCLLTCQVKLVMDDPGKKCFDVVSSSDNRTYHFQADDTKDMEEWISVLNNAKEGIFMNFLKNNSNSPSLNQSVRELTASIMDRIRRLPGNKECCDCGAPDPEWLSVNLGVMICLECCGIHRELGVHISRTQSTVIDELGTSQLLLARVIGNATFNDIMEATLDPNDTSHSIKPKPSSHMNERRDFIKAKYEQHKFAIITCADKEELKQDLKQAIQLKDLLALLQVYAEGLDLSTLLPDMDNGETSLHLAIQEDDGTSLPLIDFLIQNTPIGNLERKTNTGDTALHICAALNRTECMKLLLRTRPDLAKLENNAGQTALDVARAHNYQTCTELLTGALTGKIDLFLHINIDWDLNGDDRNYDIEFSDDDLDNTPDKPKTRSRPSSLIVIPDALSVINKDKDKIENTASVTKAKTSIPATGGNGRTSPVSLQPHVHTSQMTGDIVEKGPRGTMLPPLPPRGKRPPPPPPPTTQGHNRNKSESDVSLLSHKRTISEPPPRPTQPPDAHKSVMNLNPGTKPSSSSNIPEKSEGPQGRRYSNTQDERRKTDPKLDSHQPLQAKPQSQTKRRYRALYDCEADNEDELTFKEGELIVVIYEEEEEWWEGEIEGQPHRRGLFPLSFVTPVND</sequence>
<dbReference type="SMART" id="SM00326">
    <property type="entry name" value="SH3"/>
    <property type="match status" value="1"/>
</dbReference>
<feature type="coiled-coil region" evidence="7">
    <location>
        <begin position="201"/>
        <end position="228"/>
    </location>
</feature>
<keyword evidence="6" id="KW-0863">Zinc-finger</keyword>
<dbReference type="CDD" id="cd08834">
    <property type="entry name" value="ArfGap_ASAP"/>
    <property type="match status" value="1"/>
</dbReference>
<dbReference type="Pfam" id="PF12796">
    <property type="entry name" value="Ank_2"/>
    <property type="match status" value="1"/>
</dbReference>
<proteinExistence type="predicted"/>